<protein>
    <submittedName>
        <fullName evidence="1">Uncharacterized protein</fullName>
    </submittedName>
</protein>
<organism evidence="1 2">
    <name type="scientific">Hibiscus sabdariffa</name>
    <name type="common">roselle</name>
    <dbReference type="NCBI Taxonomy" id="183260"/>
    <lineage>
        <taxon>Eukaryota</taxon>
        <taxon>Viridiplantae</taxon>
        <taxon>Streptophyta</taxon>
        <taxon>Embryophyta</taxon>
        <taxon>Tracheophyta</taxon>
        <taxon>Spermatophyta</taxon>
        <taxon>Magnoliopsida</taxon>
        <taxon>eudicotyledons</taxon>
        <taxon>Gunneridae</taxon>
        <taxon>Pentapetalae</taxon>
        <taxon>rosids</taxon>
        <taxon>malvids</taxon>
        <taxon>Malvales</taxon>
        <taxon>Malvaceae</taxon>
        <taxon>Malvoideae</taxon>
        <taxon>Hibiscus</taxon>
    </lineage>
</organism>
<evidence type="ECO:0000313" key="1">
    <source>
        <dbReference type="EMBL" id="KAK8985102.1"/>
    </source>
</evidence>
<gene>
    <name evidence="1" type="ORF">V6N11_076793</name>
</gene>
<accession>A0ABR2P9I1</accession>
<sequence>MEDALSVIERLDGFTIYNYKVRRVLHNRLMDGFKIKAFIDKKASLVHKDSCDEGGIVSYVGHRAVDYAKAMYDVDFVQHMLISEGFKVKVSYCRWDSVICLDTNTAEKNRLDVARILIGINCPLIIPHFVPVDIDGFCSFLKMSTTEFEDECFWVDNDTVESCSKGSSDCYFSSPRRSFMGKVQREDIKILENKGELMGSLNKGDSIEGCSTRVVLANNPISSKDANLGLSQVVSLMPPDGLLVVNKSIKVTGPLGQVNQVGSFGAVECEKLFDVQVVVGSGSYSSSGPSEPIAPVFDEGYGLYSIKPKLRHFVVMLSRRGDFLEVQHDGSDHVEPLRSHLSETKD</sequence>
<keyword evidence="2" id="KW-1185">Reference proteome</keyword>
<name>A0ABR2P9I1_9ROSI</name>
<reference evidence="1 2" key="1">
    <citation type="journal article" date="2024" name="G3 (Bethesda)">
        <title>Genome assembly of Hibiscus sabdariffa L. provides insights into metabolisms of medicinal natural products.</title>
        <authorList>
            <person name="Kim T."/>
        </authorList>
    </citation>
    <scope>NUCLEOTIDE SEQUENCE [LARGE SCALE GENOMIC DNA]</scope>
    <source>
        <strain evidence="1">TK-2024</strain>
        <tissue evidence="1">Old leaves</tissue>
    </source>
</reference>
<evidence type="ECO:0000313" key="2">
    <source>
        <dbReference type="Proteomes" id="UP001396334"/>
    </source>
</evidence>
<dbReference type="Proteomes" id="UP001396334">
    <property type="component" value="Unassembled WGS sequence"/>
</dbReference>
<dbReference type="EMBL" id="JBBPBN010000071">
    <property type="protein sequence ID" value="KAK8985102.1"/>
    <property type="molecule type" value="Genomic_DNA"/>
</dbReference>
<proteinExistence type="predicted"/>
<comment type="caution">
    <text evidence="1">The sequence shown here is derived from an EMBL/GenBank/DDBJ whole genome shotgun (WGS) entry which is preliminary data.</text>
</comment>